<dbReference type="SUPFAM" id="SSF56601">
    <property type="entry name" value="beta-lactamase/transpeptidase-like"/>
    <property type="match status" value="1"/>
</dbReference>
<feature type="domain" description="Beta-lactamase-related" evidence="1">
    <location>
        <begin position="23"/>
        <end position="130"/>
    </location>
</feature>
<dbReference type="PANTHER" id="PTHR43283:SF3">
    <property type="entry name" value="BETA-LACTAMASE FAMILY PROTEIN (AFU_ORTHOLOGUE AFUA_5G07500)"/>
    <property type="match status" value="1"/>
</dbReference>
<evidence type="ECO:0000313" key="2">
    <source>
        <dbReference type="EMBL" id="GFF70670.1"/>
    </source>
</evidence>
<name>A0ABQ1A0J5_9EURO</name>
<dbReference type="Gene3D" id="3.40.710.10">
    <property type="entry name" value="DD-peptidase/beta-lactamase superfamily"/>
    <property type="match status" value="1"/>
</dbReference>
<dbReference type="InterPro" id="IPR012338">
    <property type="entry name" value="Beta-lactam/transpept-like"/>
</dbReference>
<sequence length="132" mass="14175">MASLSPQAGIALKERVDAACADHEKGIPGAVAVVVGKDGKEHFAHASGKRGYGSEEPMTLDSIFWIASCTKIITGIACMQLVEQGILKLDDSDQVEKICSELKEVKVLQDDGTLVEKLRGITLRMLLNHTGK</sequence>
<reference evidence="2 3" key="1">
    <citation type="submission" date="2020-01" db="EMBL/GenBank/DDBJ databases">
        <title>Draft genome sequence of Aspergillus udagawae IFM 53868.</title>
        <authorList>
            <person name="Takahashi H."/>
            <person name="Yaguchi T."/>
        </authorList>
    </citation>
    <scope>NUCLEOTIDE SEQUENCE [LARGE SCALE GENOMIC DNA]</scope>
    <source>
        <strain evidence="2 3">IFM 53868</strain>
    </source>
</reference>
<protein>
    <submittedName>
        <fullName evidence="2">Beta-lactamase family protein</fullName>
    </submittedName>
</protein>
<comment type="caution">
    <text evidence="2">The sequence shown here is derived from an EMBL/GenBank/DDBJ whole genome shotgun (WGS) entry which is preliminary data.</text>
</comment>
<dbReference type="Pfam" id="PF00144">
    <property type="entry name" value="Beta-lactamase"/>
    <property type="match status" value="1"/>
</dbReference>
<organism evidence="2 3">
    <name type="scientific">Aspergillus udagawae</name>
    <dbReference type="NCBI Taxonomy" id="91492"/>
    <lineage>
        <taxon>Eukaryota</taxon>
        <taxon>Fungi</taxon>
        <taxon>Dikarya</taxon>
        <taxon>Ascomycota</taxon>
        <taxon>Pezizomycotina</taxon>
        <taxon>Eurotiomycetes</taxon>
        <taxon>Eurotiomycetidae</taxon>
        <taxon>Eurotiales</taxon>
        <taxon>Aspergillaceae</taxon>
        <taxon>Aspergillus</taxon>
        <taxon>Aspergillus subgen. Fumigati</taxon>
    </lineage>
</organism>
<accession>A0ABQ1A0J5</accession>
<dbReference type="PANTHER" id="PTHR43283">
    <property type="entry name" value="BETA-LACTAMASE-RELATED"/>
    <property type="match status" value="1"/>
</dbReference>
<gene>
    <name evidence="2" type="ORF">IFM53868_00367</name>
</gene>
<proteinExistence type="predicted"/>
<dbReference type="InterPro" id="IPR050789">
    <property type="entry name" value="Diverse_Enzym_Activities"/>
</dbReference>
<dbReference type="InterPro" id="IPR001466">
    <property type="entry name" value="Beta-lactam-related"/>
</dbReference>
<evidence type="ECO:0000313" key="3">
    <source>
        <dbReference type="Proteomes" id="UP000465266"/>
    </source>
</evidence>
<dbReference type="Proteomes" id="UP000465266">
    <property type="component" value="Unassembled WGS sequence"/>
</dbReference>
<dbReference type="EMBL" id="BLKG01000002">
    <property type="protein sequence ID" value="GFF70670.1"/>
    <property type="molecule type" value="Genomic_DNA"/>
</dbReference>
<keyword evidence="3" id="KW-1185">Reference proteome</keyword>
<evidence type="ECO:0000259" key="1">
    <source>
        <dbReference type="Pfam" id="PF00144"/>
    </source>
</evidence>